<sequence length="548" mass="59290">MASSQVAFGQYPIATPCANLIPPVIPGAEVLSFVAEERHNYSFPALPIFQGPAVSDLSFCNVTLTLRHTDADDTVYVNVWLPLENWNGRYQATGGGGLAAGLGDTIVAGQVGKGYAASTTDGGLTVDNTVDPQTGVWGLKDDGTPNEALQLNLAWRSIHDMAVSSKDVIKQFYGSDPEYSYWHGCSQGGRQGYAAAAKYPHDFDGILATAPAIDFTELVPSDYWGTVVMRNSEIPPACVFEEYQKAIVAKCDPLDGATDGLISSHEVLETCEFDTDSLVGKTFSCGEGCVVPDPFTIRKRVRCKSTQDLTITSAHAEIVRKILEGPRTAEGKQLWYGLATGADFALHANVVLNENGTREIVPFVVAEGWLKYFALQDPSLDMSKMTYPEYEHGFEQSVTRLGPLFGNQQLDLSGFKQAGGKLLTWFGLADEYINPRGMLRYREGLEKTFGGADAVDEFQRLFFAPGVGHCFGGTGPSPVDALGALVSWVEGGKAPEVLPALIRTEQGVEITRDLCRYPKTLVYQQGDINKASSFSCSDIGSRSGHDEL</sequence>
<evidence type="ECO:0000256" key="4">
    <source>
        <dbReference type="ARBA" id="ARBA00022729"/>
    </source>
</evidence>
<keyword evidence="4" id="KW-0732">Signal</keyword>
<proteinExistence type="inferred from homology"/>
<dbReference type="AlphaFoldDB" id="A0A0D2FFH8"/>
<evidence type="ECO:0000256" key="1">
    <source>
        <dbReference type="ARBA" id="ARBA00006249"/>
    </source>
</evidence>
<dbReference type="InterPro" id="IPR029058">
    <property type="entry name" value="AB_hydrolase_fold"/>
</dbReference>
<evidence type="ECO:0000256" key="3">
    <source>
        <dbReference type="ARBA" id="ARBA00022723"/>
    </source>
</evidence>
<evidence type="ECO:0000313" key="9">
    <source>
        <dbReference type="EMBL" id="KIW65540.1"/>
    </source>
</evidence>
<dbReference type="HOGENOM" id="CLU_014819_3_2_1"/>
<accession>A0A0D2FFH8</accession>
<dbReference type="SUPFAM" id="SSF53474">
    <property type="entry name" value="alpha/beta-Hydrolases"/>
    <property type="match status" value="1"/>
</dbReference>
<dbReference type="EMBL" id="KN846960">
    <property type="protein sequence ID" value="KIW65540.1"/>
    <property type="molecule type" value="Genomic_DNA"/>
</dbReference>
<dbReference type="Pfam" id="PF07519">
    <property type="entry name" value="Tannase"/>
    <property type="match status" value="1"/>
</dbReference>
<dbReference type="Gene3D" id="3.40.50.1820">
    <property type="entry name" value="alpha/beta hydrolase"/>
    <property type="match status" value="1"/>
</dbReference>
<organism evidence="9 10">
    <name type="scientific">Phialophora macrospora</name>
    <dbReference type="NCBI Taxonomy" id="1851006"/>
    <lineage>
        <taxon>Eukaryota</taxon>
        <taxon>Fungi</taxon>
        <taxon>Dikarya</taxon>
        <taxon>Ascomycota</taxon>
        <taxon>Pezizomycotina</taxon>
        <taxon>Eurotiomycetes</taxon>
        <taxon>Chaetothyriomycetidae</taxon>
        <taxon>Chaetothyriales</taxon>
        <taxon>Herpotrichiellaceae</taxon>
        <taxon>Phialophora</taxon>
    </lineage>
</organism>
<dbReference type="GO" id="GO:0030600">
    <property type="term" value="F:feruloyl esterase activity"/>
    <property type="evidence" value="ECO:0007669"/>
    <property type="project" value="UniProtKB-ARBA"/>
</dbReference>
<evidence type="ECO:0000256" key="2">
    <source>
        <dbReference type="ARBA" id="ARBA00022487"/>
    </source>
</evidence>
<evidence type="ECO:0000256" key="7">
    <source>
        <dbReference type="ARBA" id="ARBA00023157"/>
    </source>
</evidence>
<reference evidence="9 10" key="1">
    <citation type="submission" date="2015-01" db="EMBL/GenBank/DDBJ databases">
        <title>The Genome Sequence of Capronia semiimmersa CBS27337.</title>
        <authorList>
            <consortium name="The Broad Institute Genomics Platform"/>
            <person name="Cuomo C."/>
            <person name="de Hoog S."/>
            <person name="Gorbushina A."/>
            <person name="Stielow B."/>
            <person name="Teixiera M."/>
            <person name="Abouelleil A."/>
            <person name="Chapman S.B."/>
            <person name="Priest M."/>
            <person name="Young S.K."/>
            <person name="Wortman J."/>
            <person name="Nusbaum C."/>
            <person name="Birren B."/>
        </authorList>
    </citation>
    <scope>NUCLEOTIDE SEQUENCE [LARGE SCALE GENOMIC DNA]</scope>
    <source>
        <strain evidence="9 10">CBS 27337</strain>
    </source>
</reference>
<dbReference type="Proteomes" id="UP000054266">
    <property type="component" value="Unassembled WGS sequence"/>
</dbReference>
<evidence type="ECO:0000256" key="5">
    <source>
        <dbReference type="ARBA" id="ARBA00022801"/>
    </source>
</evidence>
<dbReference type="EC" id="3.1.1.-" evidence="8"/>
<evidence type="ECO:0000313" key="10">
    <source>
        <dbReference type="Proteomes" id="UP000054266"/>
    </source>
</evidence>
<dbReference type="STRING" id="5601.A0A0D2FFH8"/>
<name>A0A0D2FFH8_9EURO</name>
<keyword evidence="5 8" id="KW-0378">Hydrolase</keyword>
<keyword evidence="6" id="KW-0106">Calcium</keyword>
<protein>
    <recommendedName>
        <fullName evidence="8">Carboxylic ester hydrolase</fullName>
        <ecNumber evidence="8">3.1.1.-</ecNumber>
    </recommendedName>
</protein>
<keyword evidence="3" id="KW-0479">Metal-binding</keyword>
<gene>
    <name evidence="9" type="ORF">PV04_07794</name>
</gene>
<evidence type="ECO:0000256" key="6">
    <source>
        <dbReference type="ARBA" id="ARBA00022837"/>
    </source>
</evidence>
<keyword evidence="10" id="KW-1185">Reference proteome</keyword>
<comment type="similarity">
    <text evidence="1 8">Belongs to the tannase family.</text>
</comment>
<keyword evidence="7" id="KW-1015">Disulfide bond</keyword>
<dbReference type="PANTHER" id="PTHR33938:SF8">
    <property type="entry name" value="CARBOXYLIC ESTER HYDROLASE"/>
    <property type="match status" value="1"/>
</dbReference>
<dbReference type="PANTHER" id="PTHR33938">
    <property type="entry name" value="FERULOYL ESTERASE B-RELATED"/>
    <property type="match status" value="1"/>
</dbReference>
<dbReference type="GO" id="GO:0046872">
    <property type="term" value="F:metal ion binding"/>
    <property type="evidence" value="ECO:0007669"/>
    <property type="project" value="UniProtKB-KW"/>
</dbReference>
<dbReference type="InterPro" id="IPR011118">
    <property type="entry name" value="Tannase/feruloyl_esterase"/>
</dbReference>
<evidence type="ECO:0000256" key="8">
    <source>
        <dbReference type="RuleBase" id="RU361238"/>
    </source>
</evidence>
<keyword evidence="2" id="KW-0719">Serine esterase</keyword>